<feature type="compositionally biased region" description="Low complexity" evidence="7">
    <location>
        <begin position="31"/>
        <end position="50"/>
    </location>
</feature>
<comment type="similarity">
    <text evidence="2">Belongs to the mitochondrion-specific ribosomal protein mL49 family.</text>
</comment>
<keyword evidence="5" id="KW-0687">Ribonucleoprotein</keyword>
<name>A0A8H2W6W0_9HELO</name>
<comment type="subcellular location">
    <subcellularLocation>
        <location evidence="1">Mitochondrion</location>
    </subcellularLocation>
</comment>
<dbReference type="GO" id="GO:0005762">
    <property type="term" value="C:mitochondrial large ribosomal subunit"/>
    <property type="evidence" value="ECO:0007669"/>
    <property type="project" value="TreeGrafter"/>
</dbReference>
<evidence type="ECO:0000256" key="1">
    <source>
        <dbReference type="ARBA" id="ARBA00004173"/>
    </source>
</evidence>
<keyword evidence="4" id="KW-0496">Mitochondrion</keyword>
<dbReference type="InterPro" id="IPR007740">
    <property type="entry name" value="Ribosomal_mL49"/>
</dbReference>
<dbReference type="OrthoDB" id="19439at2759"/>
<dbReference type="PANTHER" id="PTHR13477">
    <property type="entry name" value="MITOCHONDRIAL 39S RIBOSOMAL PROTEIN L49"/>
    <property type="match status" value="1"/>
</dbReference>
<dbReference type="Proteomes" id="UP000624404">
    <property type="component" value="Unassembled WGS sequence"/>
</dbReference>
<evidence type="ECO:0000256" key="2">
    <source>
        <dbReference type="ARBA" id="ARBA00005677"/>
    </source>
</evidence>
<comment type="caution">
    <text evidence="8">The sequence shown here is derived from an EMBL/GenBank/DDBJ whole genome shotgun (WGS) entry which is preliminary data.</text>
</comment>
<dbReference type="Gene3D" id="3.30.780.10">
    <property type="entry name" value="SUI1-like domain"/>
    <property type="match status" value="1"/>
</dbReference>
<evidence type="ECO:0000256" key="6">
    <source>
        <dbReference type="ARBA" id="ARBA00035191"/>
    </source>
</evidence>
<evidence type="ECO:0000313" key="9">
    <source>
        <dbReference type="Proteomes" id="UP000624404"/>
    </source>
</evidence>
<proteinExistence type="inferred from homology"/>
<dbReference type="GO" id="GO:0003735">
    <property type="term" value="F:structural constituent of ribosome"/>
    <property type="evidence" value="ECO:0007669"/>
    <property type="project" value="InterPro"/>
</dbReference>
<keyword evidence="3" id="KW-0689">Ribosomal protein</keyword>
<evidence type="ECO:0000256" key="3">
    <source>
        <dbReference type="ARBA" id="ARBA00022980"/>
    </source>
</evidence>
<dbReference type="GO" id="GO:0006412">
    <property type="term" value="P:translation"/>
    <property type="evidence" value="ECO:0007669"/>
    <property type="project" value="InterPro"/>
</dbReference>
<sequence>MPLQFLRPMGLPRSTTLRYFLGVARLSTNSTSATSATSASSSSTSTSTSTPPQITSAEAPNQPYHVSRTHSKNLPVYGRAKAGGNLKQTIIRKIEGDIMKLKEQLEGALFNKEVRVNHLTKQIIIKGSCQLEVRQFLEERHF</sequence>
<feature type="region of interest" description="Disordered" evidence="7">
    <location>
        <begin position="31"/>
        <end position="71"/>
    </location>
</feature>
<protein>
    <recommendedName>
        <fullName evidence="6">Large ribosomal subunit protein mL49</fullName>
    </recommendedName>
</protein>
<dbReference type="AlphaFoldDB" id="A0A8H2W6W0"/>
<evidence type="ECO:0000256" key="5">
    <source>
        <dbReference type="ARBA" id="ARBA00023274"/>
    </source>
</evidence>
<gene>
    <name evidence="8" type="ORF">SCLTRI_LOCUS10238</name>
</gene>
<organism evidence="8 9">
    <name type="scientific">Sclerotinia trifoliorum</name>
    <dbReference type="NCBI Taxonomy" id="28548"/>
    <lineage>
        <taxon>Eukaryota</taxon>
        <taxon>Fungi</taxon>
        <taxon>Dikarya</taxon>
        <taxon>Ascomycota</taxon>
        <taxon>Pezizomycotina</taxon>
        <taxon>Leotiomycetes</taxon>
        <taxon>Helotiales</taxon>
        <taxon>Sclerotiniaceae</taxon>
        <taxon>Sclerotinia</taxon>
    </lineage>
</organism>
<dbReference type="EMBL" id="CAJHIA010000037">
    <property type="protein sequence ID" value="CAD6455377.1"/>
    <property type="molecule type" value="Genomic_DNA"/>
</dbReference>
<accession>A0A8H2W6W0</accession>
<evidence type="ECO:0000256" key="7">
    <source>
        <dbReference type="SAM" id="MobiDB-lite"/>
    </source>
</evidence>
<evidence type="ECO:0000256" key="4">
    <source>
        <dbReference type="ARBA" id="ARBA00023128"/>
    </source>
</evidence>
<keyword evidence="9" id="KW-1185">Reference proteome</keyword>
<reference evidence="8" key="1">
    <citation type="submission" date="2020-10" db="EMBL/GenBank/DDBJ databases">
        <authorList>
            <person name="Kusch S."/>
        </authorList>
    </citation>
    <scope>NUCLEOTIDE SEQUENCE</scope>
    <source>
        <strain evidence="8">SwB9</strain>
    </source>
</reference>
<dbReference type="Pfam" id="PF05046">
    <property type="entry name" value="Img2"/>
    <property type="match status" value="1"/>
</dbReference>
<dbReference type="PANTHER" id="PTHR13477:SF0">
    <property type="entry name" value="LARGE RIBOSOMAL SUBUNIT PROTEIN ML49"/>
    <property type="match status" value="1"/>
</dbReference>
<evidence type="ECO:0000313" key="8">
    <source>
        <dbReference type="EMBL" id="CAD6455377.1"/>
    </source>
</evidence>